<dbReference type="CDD" id="cd00609">
    <property type="entry name" value="AAT_like"/>
    <property type="match status" value="1"/>
</dbReference>
<evidence type="ECO:0000256" key="7">
    <source>
        <dbReference type="RuleBase" id="RU000481"/>
    </source>
</evidence>
<evidence type="ECO:0000256" key="5">
    <source>
        <dbReference type="ARBA" id="ARBA00022898"/>
    </source>
</evidence>
<keyword evidence="5" id="KW-0663">Pyridoxal phosphate</keyword>
<evidence type="ECO:0000313" key="10">
    <source>
        <dbReference type="Proteomes" id="UP001156140"/>
    </source>
</evidence>
<dbReference type="PANTHER" id="PTHR46383">
    <property type="entry name" value="ASPARTATE AMINOTRANSFERASE"/>
    <property type="match status" value="1"/>
</dbReference>
<accession>A0AA41QIJ0</accession>
<evidence type="ECO:0000256" key="3">
    <source>
        <dbReference type="ARBA" id="ARBA00022576"/>
    </source>
</evidence>
<evidence type="ECO:0000259" key="8">
    <source>
        <dbReference type="Pfam" id="PF00155"/>
    </source>
</evidence>
<evidence type="ECO:0000256" key="2">
    <source>
        <dbReference type="ARBA" id="ARBA00007441"/>
    </source>
</evidence>
<dbReference type="RefSeq" id="WP_203065529.1">
    <property type="nucleotide sequence ID" value="NZ_CP068983.1"/>
</dbReference>
<dbReference type="SUPFAM" id="SSF53383">
    <property type="entry name" value="PLP-dependent transferases"/>
    <property type="match status" value="1"/>
</dbReference>
<dbReference type="EMBL" id="JALAZD010000001">
    <property type="protein sequence ID" value="MCI0125551.1"/>
    <property type="molecule type" value="Genomic_DNA"/>
</dbReference>
<reference evidence="9" key="1">
    <citation type="submission" date="2022-03" db="EMBL/GenBank/DDBJ databases">
        <title>The complete genome sequence of a Methyloterrigena soli.</title>
        <authorList>
            <person name="Zi Z."/>
        </authorList>
    </citation>
    <scope>NUCLEOTIDE SEQUENCE</scope>
    <source>
        <strain evidence="9">M48</strain>
    </source>
</reference>
<dbReference type="Gene3D" id="3.40.640.10">
    <property type="entry name" value="Type I PLP-dependent aspartate aminotransferase-like (Major domain)"/>
    <property type="match status" value="1"/>
</dbReference>
<evidence type="ECO:0000256" key="6">
    <source>
        <dbReference type="ARBA" id="ARBA00049185"/>
    </source>
</evidence>
<comment type="catalytic activity">
    <reaction evidence="6">
        <text>L-aspartate + 2-oxoglutarate = oxaloacetate + L-glutamate</text>
        <dbReference type="Rhea" id="RHEA:21824"/>
        <dbReference type="ChEBI" id="CHEBI:16452"/>
        <dbReference type="ChEBI" id="CHEBI:16810"/>
        <dbReference type="ChEBI" id="CHEBI:29985"/>
        <dbReference type="ChEBI" id="CHEBI:29991"/>
        <dbReference type="EC" id="2.6.1.1"/>
    </reaction>
</comment>
<dbReference type="GO" id="GO:0006520">
    <property type="term" value="P:amino acid metabolic process"/>
    <property type="evidence" value="ECO:0007669"/>
    <property type="project" value="InterPro"/>
</dbReference>
<dbReference type="Proteomes" id="UP001156140">
    <property type="component" value="Unassembled WGS sequence"/>
</dbReference>
<keyword evidence="10" id="KW-1185">Reference proteome</keyword>
<name>A0AA41QIJ0_9HYPH</name>
<dbReference type="AlphaFoldDB" id="A0AA41QIJ0"/>
<comment type="cofactor">
    <cofactor evidence="1 7">
        <name>pyridoxal 5'-phosphate</name>
        <dbReference type="ChEBI" id="CHEBI:597326"/>
    </cofactor>
</comment>
<dbReference type="Gene3D" id="3.90.1150.10">
    <property type="entry name" value="Aspartate Aminotransferase, domain 1"/>
    <property type="match status" value="1"/>
</dbReference>
<dbReference type="GO" id="GO:0030170">
    <property type="term" value="F:pyridoxal phosphate binding"/>
    <property type="evidence" value="ECO:0007669"/>
    <property type="project" value="InterPro"/>
</dbReference>
<gene>
    <name evidence="9" type="ORF">ML536_01785</name>
</gene>
<dbReference type="PROSITE" id="PS00105">
    <property type="entry name" value="AA_TRANSFER_CLASS_1"/>
    <property type="match status" value="1"/>
</dbReference>
<proteinExistence type="inferred from homology"/>
<dbReference type="InterPro" id="IPR050596">
    <property type="entry name" value="AspAT/PAT-like"/>
</dbReference>
<dbReference type="NCBIfam" id="NF004770">
    <property type="entry name" value="PRK06108.1"/>
    <property type="match status" value="1"/>
</dbReference>
<evidence type="ECO:0000256" key="4">
    <source>
        <dbReference type="ARBA" id="ARBA00022679"/>
    </source>
</evidence>
<dbReference type="GO" id="GO:0004069">
    <property type="term" value="F:L-aspartate:2-oxoglutarate aminotransferase activity"/>
    <property type="evidence" value="ECO:0007669"/>
    <property type="project" value="UniProtKB-EC"/>
</dbReference>
<keyword evidence="3 7" id="KW-0032">Aminotransferase</keyword>
<dbReference type="InterPro" id="IPR015422">
    <property type="entry name" value="PyrdxlP-dep_Trfase_small"/>
</dbReference>
<comment type="caution">
    <text evidence="9">The sequence shown here is derived from an EMBL/GenBank/DDBJ whole genome shotgun (WGS) entry which is preliminary data.</text>
</comment>
<dbReference type="InterPro" id="IPR004839">
    <property type="entry name" value="Aminotransferase_I/II_large"/>
</dbReference>
<feature type="domain" description="Aminotransferase class I/classII large" evidence="8">
    <location>
        <begin position="50"/>
        <end position="393"/>
    </location>
</feature>
<dbReference type="EC" id="2.6.1.-" evidence="7"/>
<evidence type="ECO:0000313" key="9">
    <source>
        <dbReference type="EMBL" id="MCI0125551.1"/>
    </source>
</evidence>
<dbReference type="InterPro" id="IPR015421">
    <property type="entry name" value="PyrdxlP-dep_Trfase_major"/>
</dbReference>
<sequence length="399" mass="43451">MNQGWANARGHDPLAGIRDDIRNLPTENIAELALKAASLSGVIPLWYGEGDLVTPQFIRDAAKAALDQGMTFYVPDMRGLPALTSALSDYQTRLHGVDIPVQRSTVTPSGMHAVLLALELIVDKGDEVIFIEPQWPNIRSAIQLVGGVPVPFGLDFRDGDWRLDLERLMASCTSRTRAIFLPTPSNPAGWVASVEENKALLEFSRRTGIWILSDEVYARLYFDGEVAPSMLQIAEDGDRVLAINSFSKAWAMTGWRIGWLTHPSSVAGALGGMTQYMNSGTAGFIQAGAAAALTQGEPLVREIRERCRVGRDLAYEKLAPLPQTEFGAPPKGGMYVFFALKGEDDAKAACRHILESARVGLAPGHLFGEASKRFLRVCICRDAAQLSEAFDRIAKVLNA</sequence>
<organism evidence="9 10">
    <name type="scientific">Paradevosia shaoguanensis</name>
    <dbReference type="NCBI Taxonomy" id="1335043"/>
    <lineage>
        <taxon>Bacteria</taxon>
        <taxon>Pseudomonadati</taxon>
        <taxon>Pseudomonadota</taxon>
        <taxon>Alphaproteobacteria</taxon>
        <taxon>Hyphomicrobiales</taxon>
        <taxon>Devosiaceae</taxon>
        <taxon>Paradevosia</taxon>
    </lineage>
</organism>
<dbReference type="InterPro" id="IPR004838">
    <property type="entry name" value="NHTrfase_class1_PyrdxlP-BS"/>
</dbReference>
<dbReference type="Pfam" id="PF00155">
    <property type="entry name" value="Aminotran_1_2"/>
    <property type="match status" value="1"/>
</dbReference>
<keyword evidence="4 7" id="KW-0808">Transferase</keyword>
<evidence type="ECO:0000256" key="1">
    <source>
        <dbReference type="ARBA" id="ARBA00001933"/>
    </source>
</evidence>
<dbReference type="PANTHER" id="PTHR46383:SF1">
    <property type="entry name" value="ASPARTATE AMINOTRANSFERASE"/>
    <property type="match status" value="1"/>
</dbReference>
<comment type="similarity">
    <text evidence="2 7">Belongs to the class-I pyridoxal-phosphate-dependent aminotransferase family.</text>
</comment>
<dbReference type="InterPro" id="IPR015424">
    <property type="entry name" value="PyrdxlP-dep_Trfase"/>
</dbReference>
<protein>
    <recommendedName>
        <fullName evidence="7">Aminotransferase</fullName>
        <ecNumber evidence="7">2.6.1.-</ecNumber>
    </recommendedName>
</protein>